<reference evidence="1" key="1">
    <citation type="submission" date="2019-08" db="EMBL/GenBank/DDBJ databases">
        <authorList>
            <person name="Kucharzyk K."/>
            <person name="Murdoch R.W."/>
            <person name="Higgins S."/>
            <person name="Loffler F."/>
        </authorList>
    </citation>
    <scope>NUCLEOTIDE SEQUENCE</scope>
</reference>
<comment type="caution">
    <text evidence="1">The sequence shown here is derived from an EMBL/GenBank/DDBJ whole genome shotgun (WGS) entry which is preliminary data.</text>
</comment>
<name>A0A644YFP5_9ZZZZ</name>
<dbReference type="AlphaFoldDB" id="A0A644YFP5"/>
<proteinExistence type="predicted"/>
<evidence type="ECO:0000313" key="1">
    <source>
        <dbReference type="EMBL" id="MPM27326.1"/>
    </source>
</evidence>
<dbReference type="Pfam" id="PF12675">
    <property type="entry name" value="DUF3795"/>
    <property type="match status" value="1"/>
</dbReference>
<sequence>MKADAAGPAMLAPCGICCTVCYKHLAAKPCAGCTAVGGEKPLHVQSCRIRCCAGERGLSHCFACGEFPCKLIKNLDKSYRTRYNVSLTENSLAAKKMGMMPFLSEHLRRYTCKACGGVISMHDGICSECKSVYALFEGCVKR</sequence>
<gene>
    <name evidence="1" type="ORF">SDC9_73836</name>
</gene>
<organism evidence="1">
    <name type="scientific">bioreactor metagenome</name>
    <dbReference type="NCBI Taxonomy" id="1076179"/>
    <lineage>
        <taxon>unclassified sequences</taxon>
        <taxon>metagenomes</taxon>
        <taxon>ecological metagenomes</taxon>
    </lineage>
</organism>
<dbReference type="EMBL" id="VSSQ01004965">
    <property type="protein sequence ID" value="MPM27326.1"/>
    <property type="molecule type" value="Genomic_DNA"/>
</dbReference>
<protein>
    <recommendedName>
        <fullName evidence="2">DUF3795 domain-containing protein</fullName>
    </recommendedName>
</protein>
<accession>A0A644YFP5</accession>
<dbReference type="InterPro" id="IPR024227">
    <property type="entry name" value="DUF3795"/>
</dbReference>
<evidence type="ECO:0008006" key="2">
    <source>
        <dbReference type="Google" id="ProtNLM"/>
    </source>
</evidence>